<feature type="transmembrane region" description="Helical" evidence="8">
    <location>
        <begin position="257"/>
        <end position="276"/>
    </location>
</feature>
<dbReference type="Proteomes" id="UP001324427">
    <property type="component" value="Unassembled WGS sequence"/>
</dbReference>
<dbReference type="Pfam" id="PF03151">
    <property type="entry name" value="TPT"/>
    <property type="match status" value="1"/>
</dbReference>
<evidence type="ECO:0000256" key="7">
    <source>
        <dbReference type="ARBA" id="ARBA00023136"/>
    </source>
</evidence>
<organism evidence="10 11">
    <name type="scientific">Oleoguttula mirabilis</name>
    <dbReference type="NCBI Taxonomy" id="1507867"/>
    <lineage>
        <taxon>Eukaryota</taxon>
        <taxon>Fungi</taxon>
        <taxon>Dikarya</taxon>
        <taxon>Ascomycota</taxon>
        <taxon>Pezizomycotina</taxon>
        <taxon>Dothideomycetes</taxon>
        <taxon>Dothideomycetidae</taxon>
        <taxon>Mycosphaerellales</taxon>
        <taxon>Teratosphaeriaceae</taxon>
        <taxon>Oleoguttula</taxon>
    </lineage>
</organism>
<sequence length="781" mass="85791">MESLTTSTTDDMLMEKGGLLELQTLPTGASAPEHEYRTSSTKKLVFLAVYCALNLGLTLSNKFVMQRAKLPWLLTVMHAATTSLGCFSLVATGHLKPSKLSATEHLVLVAFSSLFTLNIAISNVSLALVSVPFHQVLRSTCPIATILIYRVAYKRSYEQQTYLSMIPIIIGVGMATVGDYYFTVLGFGLTLLGVLLAAVKTVASNRMMTGSLALAPLEILYRMSPLAAVQCLGYAAASGELSQLRTAYTDGVFQDGFLIALVVNAVMAFCLNVVSFQTNKVAGALTISVCGNVKQCLTILLGIILFNVHVSALNGIGMLITVGGAAWKTAGSNSFVNRHSLRELHLLLPATAANLNLCRLLLSGTIAGYPEPIFPGWDGHGLYDGAKSHLFKISETLAYLNTLPASRDEDLVLLLDAYDIWLLLPPEVIISRYEQMVKASDQRLREDDLYGQQIGGVEIRNSIFFGADKTCWPDDARRAACWAAAETPMRQKAFGPDTDSWMVPSRPRWLNSGTIIGPVKDMRDMFNGTMAMVHRVFDEDYKFRTSDQYYFQEVLGAQEIARMGLRDGGVQLPVLGRDPSNGSEIFGVVPNVPNGHRTEYHVTLDYQSEIFQTSAAYAEYLVWMSFNHSTETAQQPSGYRQRLDQLQLPQDVATAAPPFGKGFPADTVPGQYRWADMMLGVNMVTQTVFPVFHMTGDKSLRDKWWPRLWHHPYGKALLSASKEYADTNIVANVNGVKWTGATVVRNGSLPGTTRGGAWSDQGLHLKWDDLCAVHEDELFAA</sequence>
<gene>
    <name evidence="10" type="ORF">LTR36_005031</name>
</gene>
<comment type="subunit">
    <text evidence="4">Homooligomer.</text>
</comment>
<evidence type="ECO:0000259" key="9">
    <source>
        <dbReference type="Pfam" id="PF03151"/>
    </source>
</evidence>
<evidence type="ECO:0000256" key="5">
    <source>
        <dbReference type="ARBA" id="ARBA00022692"/>
    </source>
</evidence>
<keyword evidence="5 8" id="KW-0812">Transmembrane</keyword>
<keyword evidence="7 8" id="KW-0472">Membrane</keyword>
<evidence type="ECO:0000256" key="3">
    <source>
        <dbReference type="ARBA" id="ARBA00010425"/>
    </source>
</evidence>
<feature type="transmembrane region" description="Helical" evidence="8">
    <location>
        <begin position="182"/>
        <end position="199"/>
    </location>
</feature>
<dbReference type="EMBL" id="JAVFHQ010000003">
    <property type="protein sequence ID" value="KAK4549730.1"/>
    <property type="molecule type" value="Genomic_DNA"/>
</dbReference>
<comment type="caution">
    <text evidence="10">The sequence shown here is derived from an EMBL/GenBank/DDBJ whole genome shotgun (WGS) entry which is preliminary data.</text>
</comment>
<evidence type="ECO:0000313" key="11">
    <source>
        <dbReference type="Proteomes" id="UP001324427"/>
    </source>
</evidence>
<protein>
    <recommendedName>
        <fullName evidence="9">Sugar phosphate transporter domain-containing protein</fullName>
    </recommendedName>
</protein>
<comment type="similarity">
    <text evidence="3">Belongs to the TPT transporter family. SLC35D subfamily.</text>
</comment>
<evidence type="ECO:0000313" key="10">
    <source>
        <dbReference type="EMBL" id="KAK4549730.1"/>
    </source>
</evidence>
<accession>A0AAV9JYL6</accession>
<evidence type="ECO:0000256" key="8">
    <source>
        <dbReference type="SAM" id="Phobius"/>
    </source>
</evidence>
<name>A0AAV9JYL6_9PEZI</name>
<evidence type="ECO:0000256" key="2">
    <source>
        <dbReference type="ARBA" id="ARBA00004477"/>
    </source>
</evidence>
<evidence type="ECO:0000256" key="1">
    <source>
        <dbReference type="ARBA" id="ARBA00003420"/>
    </source>
</evidence>
<dbReference type="AlphaFoldDB" id="A0AAV9JYL6"/>
<dbReference type="PANTHER" id="PTHR11132">
    <property type="entry name" value="SOLUTE CARRIER FAMILY 35"/>
    <property type="match status" value="1"/>
</dbReference>
<feature type="transmembrane region" description="Helical" evidence="8">
    <location>
        <begin position="70"/>
        <end position="93"/>
    </location>
</feature>
<proteinExistence type="inferred from homology"/>
<feature type="transmembrane region" description="Helical" evidence="8">
    <location>
        <begin position="219"/>
        <end position="237"/>
    </location>
</feature>
<dbReference type="GO" id="GO:0005789">
    <property type="term" value="C:endoplasmic reticulum membrane"/>
    <property type="evidence" value="ECO:0007669"/>
    <property type="project" value="UniProtKB-SubCell"/>
</dbReference>
<feature type="transmembrane region" description="Helical" evidence="8">
    <location>
        <begin position="105"/>
        <end position="129"/>
    </location>
</feature>
<dbReference type="InterPro" id="IPR050186">
    <property type="entry name" value="TPT_transporter"/>
</dbReference>
<comment type="subcellular location">
    <subcellularLocation>
        <location evidence="2">Endoplasmic reticulum membrane</location>
        <topology evidence="2">Multi-pass membrane protein</topology>
    </subcellularLocation>
</comment>
<evidence type="ECO:0000256" key="6">
    <source>
        <dbReference type="ARBA" id="ARBA00022989"/>
    </source>
</evidence>
<feature type="transmembrane region" description="Helical" evidence="8">
    <location>
        <begin position="297"/>
        <end position="327"/>
    </location>
</feature>
<keyword evidence="6 8" id="KW-1133">Transmembrane helix</keyword>
<dbReference type="InterPro" id="IPR004853">
    <property type="entry name" value="Sugar_P_trans_dom"/>
</dbReference>
<keyword evidence="11" id="KW-1185">Reference proteome</keyword>
<comment type="function">
    <text evidence="1">Involved in the import of GDP-mannose from the cytoplasm into the Golgi lumen.</text>
</comment>
<reference evidence="10 11" key="1">
    <citation type="submission" date="2021-11" db="EMBL/GenBank/DDBJ databases">
        <title>Black yeast isolated from Biological Soil Crust.</title>
        <authorList>
            <person name="Kurbessoian T."/>
        </authorList>
    </citation>
    <scope>NUCLEOTIDE SEQUENCE [LARGE SCALE GENOMIC DNA]</scope>
    <source>
        <strain evidence="10 11">CCFEE 5522</strain>
    </source>
</reference>
<feature type="transmembrane region" description="Helical" evidence="8">
    <location>
        <begin position="160"/>
        <end position="176"/>
    </location>
</feature>
<dbReference type="CDD" id="cd22997">
    <property type="entry name" value="GT_LH"/>
    <property type="match status" value="1"/>
</dbReference>
<evidence type="ECO:0000256" key="4">
    <source>
        <dbReference type="ARBA" id="ARBA00011182"/>
    </source>
</evidence>
<feature type="transmembrane region" description="Helical" evidence="8">
    <location>
        <begin position="44"/>
        <end position="64"/>
    </location>
</feature>
<feature type="domain" description="Sugar phosphate transporter" evidence="9">
    <location>
        <begin position="44"/>
        <end position="325"/>
    </location>
</feature>